<dbReference type="RefSeq" id="WP_241020480.1">
    <property type="nucleotide sequence ID" value="NZ_CABVPS010000019.1"/>
</dbReference>
<dbReference type="Gene3D" id="1.20.910.10">
    <property type="entry name" value="Heme oxygenase-like"/>
    <property type="match status" value="1"/>
</dbReference>
<organism evidence="1 2">
    <name type="scientific">Burkholderia lata (strain ATCC 17760 / DSM 23089 / LMG 22485 / NCIMB 9086 / R18194 / 383)</name>
    <dbReference type="NCBI Taxonomy" id="482957"/>
    <lineage>
        <taxon>Bacteria</taxon>
        <taxon>Pseudomonadati</taxon>
        <taxon>Pseudomonadota</taxon>
        <taxon>Betaproteobacteria</taxon>
        <taxon>Burkholderiales</taxon>
        <taxon>Burkholderiaceae</taxon>
        <taxon>Burkholderia</taxon>
        <taxon>Burkholderia cepacia complex</taxon>
    </lineage>
</organism>
<evidence type="ECO:0000313" key="2">
    <source>
        <dbReference type="Proteomes" id="UP000494174"/>
    </source>
</evidence>
<dbReference type="AlphaFoldDB" id="A0A6P2NXY8"/>
<dbReference type="SUPFAM" id="SSF48613">
    <property type="entry name" value="Heme oxygenase-like"/>
    <property type="match status" value="1"/>
</dbReference>
<sequence length="331" mass="36367">MDSSLAAPAMPKFRGIVTSQLTDTDAVLCAGGRQCTFRFAPDEATDVARLIGDLHVGGLTPEELATRSRRIADKIPPLLADFNALRLLIESDPRRAAVATSGAQLYRDIRRIAERTAARSARSAFLRALVEQRATRRQLIGYALEYYWIVRAAPGLIGPALGWAASTAERTLLQDFLKSELGHDRFLAASLKAAGLADAEIEQHQPLPATFSLAAALGVHARQHPLSFKASLFLFERAQPAFIDAFDARCVALGLPEAFYRPLRAHADLNDTYRHEDISRQLMALDTAIDPEAGTVTKRNVSLMVETLVRQEHAILAYYADDSAPLPRIFH</sequence>
<reference evidence="1 2" key="1">
    <citation type="submission" date="2019-09" db="EMBL/GenBank/DDBJ databases">
        <authorList>
            <person name="Depoorter E."/>
        </authorList>
    </citation>
    <scope>NUCLEOTIDE SEQUENCE [LARGE SCALE GENOMIC DNA]</scope>
    <source>
        <strain evidence="1">R-15945</strain>
    </source>
</reference>
<dbReference type="EMBL" id="CABVPU010000036">
    <property type="protein sequence ID" value="VWC34055.1"/>
    <property type="molecule type" value="Genomic_DNA"/>
</dbReference>
<accession>A0A6P2NXY8</accession>
<evidence type="ECO:0008006" key="3">
    <source>
        <dbReference type="Google" id="ProtNLM"/>
    </source>
</evidence>
<protein>
    <recommendedName>
        <fullName evidence="3">Thiaminase-2/PQQC domain-containing protein</fullName>
    </recommendedName>
</protein>
<proteinExistence type="predicted"/>
<dbReference type="Proteomes" id="UP000494174">
    <property type="component" value="Unassembled WGS sequence"/>
</dbReference>
<dbReference type="InterPro" id="IPR016084">
    <property type="entry name" value="Haem_Oase-like_multi-hlx"/>
</dbReference>
<evidence type="ECO:0000313" key="1">
    <source>
        <dbReference type="EMBL" id="VWC34055.1"/>
    </source>
</evidence>
<gene>
    <name evidence="1" type="ORF">BLA15945_06619</name>
</gene>
<name>A0A6P2NXY8_BURL3</name>